<keyword evidence="1" id="KW-1133">Transmembrane helix</keyword>
<evidence type="ECO:0000313" key="2">
    <source>
        <dbReference type="EMBL" id="PSL28898.1"/>
    </source>
</evidence>
<keyword evidence="1" id="KW-0472">Membrane</keyword>
<name>A0A2P8G4J7_9BACT</name>
<accession>A0A2P8G4J7</accession>
<evidence type="ECO:0000313" key="3">
    <source>
        <dbReference type="Proteomes" id="UP000240978"/>
    </source>
</evidence>
<gene>
    <name evidence="2" type="ORF">CLV42_10744</name>
</gene>
<dbReference type="Proteomes" id="UP000240978">
    <property type="component" value="Unassembled WGS sequence"/>
</dbReference>
<protein>
    <submittedName>
        <fullName evidence="2">Uncharacterized protein</fullName>
    </submittedName>
</protein>
<dbReference type="AlphaFoldDB" id="A0A2P8G4J7"/>
<keyword evidence="3" id="KW-1185">Reference proteome</keyword>
<proteinExistence type="predicted"/>
<evidence type="ECO:0000256" key="1">
    <source>
        <dbReference type="SAM" id="Phobius"/>
    </source>
</evidence>
<feature type="transmembrane region" description="Helical" evidence="1">
    <location>
        <begin position="12"/>
        <end position="30"/>
    </location>
</feature>
<comment type="caution">
    <text evidence="2">The sequence shown here is derived from an EMBL/GenBank/DDBJ whole genome shotgun (WGS) entry which is preliminary data.</text>
</comment>
<organism evidence="2 3">
    <name type="scientific">Chitinophaga ginsengisoli</name>
    <dbReference type="NCBI Taxonomy" id="363837"/>
    <lineage>
        <taxon>Bacteria</taxon>
        <taxon>Pseudomonadati</taxon>
        <taxon>Bacteroidota</taxon>
        <taxon>Chitinophagia</taxon>
        <taxon>Chitinophagales</taxon>
        <taxon>Chitinophagaceae</taxon>
        <taxon>Chitinophaga</taxon>
    </lineage>
</organism>
<dbReference type="EMBL" id="PYGK01000007">
    <property type="protein sequence ID" value="PSL28898.1"/>
    <property type="molecule type" value="Genomic_DNA"/>
</dbReference>
<reference evidence="2 3" key="1">
    <citation type="submission" date="2018-03" db="EMBL/GenBank/DDBJ databases">
        <title>Genomic Encyclopedia of Archaeal and Bacterial Type Strains, Phase II (KMG-II): from individual species to whole genera.</title>
        <authorList>
            <person name="Goeker M."/>
        </authorList>
    </citation>
    <scope>NUCLEOTIDE SEQUENCE [LARGE SCALE GENOMIC DNA]</scope>
    <source>
        <strain evidence="2 3">DSM 18107</strain>
    </source>
</reference>
<sequence length="142" mass="16847">MVKTEKHIFRRFLLYIMLISGLMTGHPAILQARSPLKAGKTVCVERLFDHEKIQLPYIDNGNNQVEEENDLQPVLATKKVPRKKRYYINSTYQSSSYTTRLQQFQYNHEFYIPVRENKTGVYTQQHAFLPAYYSFLSRYTPF</sequence>
<keyword evidence="1" id="KW-0812">Transmembrane</keyword>